<dbReference type="Proteomes" id="UP000059680">
    <property type="component" value="Chromosome 1"/>
</dbReference>
<accession>A0A0P0V962</accession>
<feature type="compositionally biased region" description="Basic and acidic residues" evidence="1">
    <location>
        <begin position="64"/>
        <end position="104"/>
    </location>
</feature>
<gene>
    <name evidence="2" type="ordered locus">Os01g0786601</name>
    <name evidence="2" type="ORF">OSNPB_010786601</name>
</gene>
<protein>
    <submittedName>
        <fullName evidence="2">Os01g0786601 protein</fullName>
    </submittedName>
</protein>
<reference evidence="3" key="1">
    <citation type="journal article" date="2005" name="Nature">
        <title>The map-based sequence of the rice genome.</title>
        <authorList>
            <consortium name="International rice genome sequencing project (IRGSP)"/>
            <person name="Matsumoto T."/>
            <person name="Wu J."/>
            <person name="Kanamori H."/>
            <person name="Katayose Y."/>
            <person name="Fujisawa M."/>
            <person name="Namiki N."/>
            <person name="Mizuno H."/>
            <person name="Yamamoto K."/>
            <person name="Antonio B.A."/>
            <person name="Baba T."/>
            <person name="Sakata K."/>
            <person name="Nagamura Y."/>
            <person name="Aoki H."/>
            <person name="Arikawa K."/>
            <person name="Arita K."/>
            <person name="Bito T."/>
            <person name="Chiden Y."/>
            <person name="Fujitsuka N."/>
            <person name="Fukunaka R."/>
            <person name="Hamada M."/>
            <person name="Harada C."/>
            <person name="Hayashi A."/>
            <person name="Hijishita S."/>
            <person name="Honda M."/>
            <person name="Hosokawa S."/>
            <person name="Ichikawa Y."/>
            <person name="Idonuma A."/>
            <person name="Iijima M."/>
            <person name="Ikeda M."/>
            <person name="Ikeno M."/>
            <person name="Ito K."/>
            <person name="Ito S."/>
            <person name="Ito T."/>
            <person name="Ito Y."/>
            <person name="Ito Y."/>
            <person name="Iwabuchi A."/>
            <person name="Kamiya K."/>
            <person name="Karasawa W."/>
            <person name="Kurita K."/>
            <person name="Katagiri S."/>
            <person name="Kikuta A."/>
            <person name="Kobayashi H."/>
            <person name="Kobayashi N."/>
            <person name="Machita K."/>
            <person name="Maehara T."/>
            <person name="Masukawa M."/>
            <person name="Mizubayashi T."/>
            <person name="Mukai Y."/>
            <person name="Nagasaki H."/>
            <person name="Nagata Y."/>
            <person name="Naito S."/>
            <person name="Nakashima M."/>
            <person name="Nakama Y."/>
            <person name="Nakamichi Y."/>
            <person name="Nakamura M."/>
            <person name="Meguro A."/>
            <person name="Negishi M."/>
            <person name="Ohta I."/>
            <person name="Ohta T."/>
            <person name="Okamoto M."/>
            <person name="Ono N."/>
            <person name="Saji S."/>
            <person name="Sakaguchi M."/>
            <person name="Sakai K."/>
            <person name="Shibata M."/>
            <person name="Shimokawa T."/>
            <person name="Song J."/>
            <person name="Takazaki Y."/>
            <person name="Terasawa K."/>
            <person name="Tsugane M."/>
            <person name="Tsuji K."/>
            <person name="Ueda S."/>
            <person name="Waki K."/>
            <person name="Yamagata H."/>
            <person name="Yamamoto M."/>
            <person name="Yamamoto S."/>
            <person name="Yamane H."/>
            <person name="Yoshiki S."/>
            <person name="Yoshihara R."/>
            <person name="Yukawa K."/>
            <person name="Zhong H."/>
            <person name="Yano M."/>
            <person name="Yuan Q."/>
            <person name="Ouyang S."/>
            <person name="Liu J."/>
            <person name="Jones K.M."/>
            <person name="Gansberger K."/>
            <person name="Moffat K."/>
            <person name="Hill J."/>
            <person name="Bera J."/>
            <person name="Fadrosh D."/>
            <person name="Jin S."/>
            <person name="Johri S."/>
            <person name="Kim M."/>
            <person name="Overton L."/>
            <person name="Reardon M."/>
            <person name="Tsitrin T."/>
            <person name="Vuong H."/>
            <person name="Weaver B."/>
            <person name="Ciecko A."/>
            <person name="Tallon L."/>
            <person name="Jackson J."/>
            <person name="Pai G."/>
            <person name="Aken S.V."/>
            <person name="Utterback T."/>
            <person name="Reidmuller S."/>
            <person name="Feldblyum T."/>
            <person name="Hsiao J."/>
            <person name="Zismann V."/>
            <person name="Iobst S."/>
            <person name="de Vazeille A.R."/>
            <person name="Buell C.R."/>
            <person name="Ying K."/>
            <person name="Li Y."/>
            <person name="Lu T."/>
            <person name="Huang Y."/>
            <person name="Zhao Q."/>
            <person name="Feng Q."/>
            <person name="Zhang L."/>
            <person name="Zhu J."/>
            <person name="Weng Q."/>
            <person name="Mu J."/>
            <person name="Lu Y."/>
            <person name="Fan D."/>
            <person name="Liu Y."/>
            <person name="Guan J."/>
            <person name="Zhang Y."/>
            <person name="Yu S."/>
            <person name="Liu X."/>
            <person name="Zhang Y."/>
            <person name="Hong G."/>
            <person name="Han B."/>
            <person name="Choisne N."/>
            <person name="Demange N."/>
            <person name="Orjeda G."/>
            <person name="Samain S."/>
            <person name="Cattolico L."/>
            <person name="Pelletier E."/>
            <person name="Couloux A."/>
            <person name="Segurens B."/>
            <person name="Wincker P."/>
            <person name="D'Hont A."/>
            <person name="Scarpelli C."/>
            <person name="Weissenbach J."/>
            <person name="Salanoubat M."/>
            <person name="Quetier F."/>
            <person name="Yu Y."/>
            <person name="Kim H.R."/>
            <person name="Rambo T."/>
            <person name="Currie J."/>
            <person name="Collura K."/>
            <person name="Luo M."/>
            <person name="Yang T."/>
            <person name="Ammiraju J.S.S."/>
            <person name="Engler F."/>
            <person name="Soderlund C."/>
            <person name="Wing R.A."/>
            <person name="Palmer L.E."/>
            <person name="de la Bastide M."/>
            <person name="Spiegel L."/>
            <person name="Nascimento L."/>
            <person name="Zutavern T."/>
            <person name="O'Shaughnessy A."/>
            <person name="Dike S."/>
            <person name="Dedhia N."/>
            <person name="Preston R."/>
            <person name="Balija V."/>
            <person name="McCombie W.R."/>
            <person name="Chow T."/>
            <person name="Chen H."/>
            <person name="Chung M."/>
            <person name="Chen C."/>
            <person name="Shaw J."/>
            <person name="Wu H."/>
            <person name="Hsiao K."/>
            <person name="Chao Y."/>
            <person name="Chu M."/>
            <person name="Cheng C."/>
            <person name="Hour A."/>
            <person name="Lee P."/>
            <person name="Lin S."/>
            <person name="Lin Y."/>
            <person name="Liou J."/>
            <person name="Liu S."/>
            <person name="Hsing Y."/>
            <person name="Raghuvanshi S."/>
            <person name="Mohanty A."/>
            <person name="Bharti A.K."/>
            <person name="Gaur A."/>
            <person name="Gupta V."/>
            <person name="Kumar D."/>
            <person name="Ravi V."/>
            <person name="Vij S."/>
            <person name="Kapur A."/>
            <person name="Khurana P."/>
            <person name="Khurana P."/>
            <person name="Khurana J.P."/>
            <person name="Tyagi A.K."/>
            <person name="Gaikwad K."/>
            <person name="Singh A."/>
            <person name="Dalal V."/>
            <person name="Srivastava S."/>
            <person name="Dixit A."/>
            <person name="Pal A.K."/>
            <person name="Ghazi I.A."/>
            <person name="Yadav M."/>
            <person name="Pandit A."/>
            <person name="Bhargava A."/>
            <person name="Sureshbabu K."/>
            <person name="Batra K."/>
            <person name="Sharma T.R."/>
            <person name="Mohapatra T."/>
            <person name="Singh N.K."/>
            <person name="Messing J."/>
            <person name="Nelson A.B."/>
            <person name="Fuks G."/>
            <person name="Kavchok S."/>
            <person name="Keizer G."/>
            <person name="Linton E."/>
            <person name="Llaca V."/>
            <person name="Song R."/>
            <person name="Tanyolac B."/>
            <person name="Young S."/>
            <person name="Ho-Il K."/>
            <person name="Hahn J.H."/>
            <person name="Sangsakoo G."/>
            <person name="Vanavichit A."/>
            <person name="de Mattos Luiz.A.T."/>
            <person name="Zimmer P.D."/>
            <person name="Malone G."/>
            <person name="Dellagostin O."/>
            <person name="de Oliveira A.C."/>
            <person name="Bevan M."/>
            <person name="Bancroft I."/>
            <person name="Minx P."/>
            <person name="Cordum H."/>
            <person name="Wilson R."/>
            <person name="Cheng Z."/>
            <person name="Jin W."/>
            <person name="Jiang J."/>
            <person name="Leong S.A."/>
            <person name="Iwama H."/>
            <person name="Gojobori T."/>
            <person name="Itoh T."/>
            <person name="Niimura Y."/>
            <person name="Fujii Y."/>
            <person name="Habara T."/>
            <person name="Sakai H."/>
            <person name="Sato Y."/>
            <person name="Wilson G."/>
            <person name="Kumar K."/>
            <person name="McCouch S."/>
            <person name="Juretic N."/>
            <person name="Hoen D."/>
            <person name="Wright S."/>
            <person name="Bruskiewich R."/>
            <person name="Bureau T."/>
            <person name="Miyao A."/>
            <person name="Hirochika H."/>
            <person name="Nishikawa T."/>
            <person name="Kadowaki K."/>
            <person name="Sugiura M."/>
            <person name="Burr B."/>
            <person name="Sasaki T."/>
        </authorList>
    </citation>
    <scope>NUCLEOTIDE SEQUENCE [LARGE SCALE GENOMIC DNA]</scope>
    <source>
        <strain evidence="3">cv. Nipponbare</strain>
    </source>
</reference>
<reference evidence="2 3" key="3">
    <citation type="journal article" date="2013" name="Rice">
        <title>Improvement of the Oryza sativa Nipponbare reference genome using next generation sequence and optical map data.</title>
        <authorList>
            <person name="Kawahara Y."/>
            <person name="de la Bastide M."/>
            <person name="Hamilton J.P."/>
            <person name="Kanamori H."/>
            <person name="McCombie W.R."/>
            <person name="Ouyang S."/>
            <person name="Schwartz D.C."/>
            <person name="Tanaka T."/>
            <person name="Wu J."/>
            <person name="Zhou S."/>
            <person name="Childs K.L."/>
            <person name="Davidson R.M."/>
            <person name="Lin H."/>
            <person name="Quesada-Ocampo L."/>
            <person name="Vaillancourt B."/>
            <person name="Sakai H."/>
            <person name="Lee S.S."/>
            <person name="Kim J."/>
            <person name="Numa H."/>
            <person name="Itoh T."/>
            <person name="Buell C.R."/>
            <person name="Matsumoto T."/>
        </authorList>
    </citation>
    <scope>NUCLEOTIDE SEQUENCE [LARGE SCALE GENOMIC DNA]</scope>
    <source>
        <strain evidence="3">cv. Nipponbare</strain>
    </source>
</reference>
<dbReference type="InParanoid" id="A0A0P0V962"/>
<feature type="region of interest" description="Disordered" evidence="1">
    <location>
        <begin position="38"/>
        <end position="104"/>
    </location>
</feature>
<sequence>MNDKEAKPDGDEHHQVNALTPMTISILLAKKRFPRAIAKGAPSLQHPPRRSRLGAPPLHPGAVRLERGGCEEHGEERGDEPLGEHDVADHADADAEEEARLRDHGDVVVDQRLVAALLVAAENNQGVEHVGQRAAGDHERGERGRRLEAEPGDDVEDGDVQ</sequence>
<organism evidence="2 3">
    <name type="scientific">Oryza sativa subsp. japonica</name>
    <name type="common">Rice</name>
    <dbReference type="NCBI Taxonomy" id="39947"/>
    <lineage>
        <taxon>Eukaryota</taxon>
        <taxon>Viridiplantae</taxon>
        <taxon>Streptophyta</taxon>
        <taxon>Embryophyta</taxon>
        <taxon>Tracheophyta</taxon>
        <taxon>Spermatophyta</taxon>
        <taxon>Magnoliopsida</taxon>
        <taxon>Liliopsida</taxon>
        <taxon>Poales</taxon>
        <taxon>Poaceae</taxon>
        <taxon>BOP clade</taxon>
        <taxon>Oryzoideae</taxon>
        <taxon>Oryzeae</taxon>
        <taxon>Oryzinae</taxon>
        <taxon>Oryza</taxon>
        <taxon>Oryza sativa</taxon>
    </lineage>
</organism>
<evidence type="ECO:0000313" key="2">
    <source>
        <dbReference type="EMBL" id="BAS74696.1"/>
    </source>
</evidence>
<evidence type="ECO:0000256" key="1">
    <source>
        <dbReference type="SAM" id="MobiDB-lite"/>
    </source>
</evidence>
<name>A0A0P0V962_ORYSJ</name>
<feature type="compositionally biased region" description="Basic and acidic residues" evidence="1">
    <location>
        <begin position="135"/>
        <end position="149"/>
    </location>
</feature>
<feature type="compositionally biased region" description="Acidic residues" evidence="1">
    <location>
        <begin position="150"/>
        <end position="161"/>
    </location>
</feature>
<proteinExistence type="predicted"/>
<feature type="region of interest" description="Disordered" evidence="1">
    <location>
        <begin position="122"/>
        <end position="161"/>
    </location>
</feature>
<dbReference type="PaxDb" id="39947-A0A0P0V962"/>
<evidence type="ECO:0000313" key="3">
    <source>
        <dbReference type="Proteomes" id="UP000059680"/>
    </source>
</evidence>
<reference evidence="2 3" key="2">
    <citation type="journal article" date="2013" name="Plant Cell Physiol.">
        <title>Rice Annotation Project Database (RAP-DB): an integrative and interactive database for rice genomics.</title>
        <authorList>
            <person name="Sakai H."/>
            <person name="Lee S.S."/>
            <person name="Tanaka T."/>
            <person name="Numa H."/>
            <person name="Kim J."/>
            <person name="Kawahara Y."/>
            <person name="Wakimoto H."/>
            <person name="Yang C.C."/>
            <person name="Iwamoto M."/>
            <person name="Abe T."/>
            <person name="Yamada Y."/>
            <person name="Muto A."/>
            <person name="Inokuchi H."/>
            <person name="Ikemura T."/>
            <person name="Matsumoto T."/>
            <person name="Sasaki T."/>
            <person name="Itoh T."/>
        </authorList>
    </citation>
    <scope>NUCLEOTIDE SEQUENCE [LARGE SCALE GENOMIC DNA]</scope>
    <source>
        <strain evidence="3">cv. Nipponbare</strain>
    </source>
</reference>
<dbReference type="AlphaFoldDB" id="A0A0P0V962"/>
<dbReference type="Gramene" id="Os01t0786601-01">
    <property type="protein sequence ID" value="Os01t0786601-01"/>
    <property type="gene ID" value="Os01g0786601"/>
</dbReference>
<keyword evidence="3" id="KW-1185">Reference proteome</keyword>
<dbReference type="eggNOG" id="ENOG502R43E">
    <property type="taxonomic scope" value="Eukaryota"/>
</dbReference>
<dbReference type="EMBL" id="AP014957">
    <property type="protein sequence ID" value="BAS74696.1"/>
    <property type="molecule type" value="Genomic_DNA"/>
</dbReference>